<accession>A0AAJ5JLN7</accession>
<keyword evidence="1" id="KW-0175">Coiled coil</keyword>
<evidence type="ECO:0000313" key="4">
    <source>
        <dbReference type="Proteomes" id="UP000296883"/>
    </source>
</evidence>
<reference evidence="3 5" key="1">
    <citation type="submission" date="2019-03" db="EMBL/GenBank/DDBJ databases">
        <title>Vagococcus sp. was isolated fron gut of Carduelis flavirostris.</title>
        <authorList>
            <person name="Ge Y."/>
        </authorList>
    </citation>
    <scope>NUCLEOTIDE SEQUENCE [LARGE SCALE GENOMIC DNA]</scope>
    <source>
        <strain evidence="3 5">CF-210</strain>
    </source>
</reference>
<evidence type="ECO:0000256" key="1">
    <source>
        <dbReference type="SAM" id="Coils"/>
    </source>
</evidence>
<feature type="coiled-coil region" evidence="1">
    <location>
        <begin position="5"/>
        <end position="32"/>
    </location>
</feature>
<sequence>MTINRETITHLINEDKKEVERLENRRQEDLGNSINYIENELQLQHLLGRIEGLETLLGKI</sequence>
<reference evidence="2 4" key="2">
    <citation type="journal article" date="2020" name="Int. J. Syst. Evol. Microbiol.">
        <title>Vagococcus xieshaowenii sp. nov., isolated from snow finch (Montifringilla taczanowskii) cloacal content.</title>
        <authorList>
            <person name="Ge Y."/>
            <person name="Yang J."/>
            <person name="Lai X.H."/>
            <person name="Zhang G."/>
            <person name="Jin D."/>
            <person name="Lu S."/>
            <person name="Wang B."/>
            <person name="Huang Y."/>
            <person name="Huang Y."/>
            <person name="Ren Z."/>
            <person name="Zhang X."/>
            <person name="Xu J."/>
        </authorList>
    </citation>
    <scope>NUCLEOTIDE SEQUENCE [LARGE SCALE GENOMIC DNA]</scope>
    <source>
        <strain evidence="2">Personal::cf-49</strain>
        <strain evidence="4">personal::cf-49</strain>
    </source>
</reference>
<dbReference type="EMBL" id="CP038865">
    <property type="protein sequence ID" value="QCA28759.1"/>
    <property type="molecule type" value="Genomic_DNA"/>
</dbReference>
<evidence type="ECO:0000313" key="3">
    <source>
        <dbReference type="EMBL" id="TFZ43039.1"/>
    </source>
</evidence>
<dbReference type="EMBL" id="SRHU01000006">
    <property type="protein sequence ID" value="TFZ43039.1"/>
    <property type="molecule type" value="Genomic_DNA"/>
</dbReference>
<proteinExistence type="predicted"/>
<dbReference type="Proteomes" id="UP000296883">
    <property type="component" value="Chromosome"/>
</dbReference>
<name>A0AAJ5JLN7_9ENTE</name>
<evidence type="ECO:0000313" key="2">
    <source>
        <dbReference type="EMBL" id="QCA28759.1"/>
    </source>
</evidence>
<dbReference type="AlphaFoldDB" id="A0AAJ5JLN7"/>
<dbReference type="RefSeq" id="WP_135253533.1">
    <property type="nucleotide sequence ID" value="NZ_CP038865.1"/>
</dbReference>
<dbReference type="Proteomes" id="UP000297725">
    <property type="component" value="Unassembled WGS sequence"/>
</dbReference>
<evidence type="ECO:0000313" key="5">
    <source>
        <dbReference type="Proteomes" id="UP000297725"/>
    </source>
</evidence>
<gene>
    <name evidence="3" type="ORF">E4031_01340</name>
    <name evidence="2" type="ORF">E4Z98_05305</name>
</gene>
<keyword evidence="4" id="KW-1185">Reference proteome</keyword>
<protein>
    <submittedName>
        <fullName evidence="3">Uncharacterized protein</fullName>
    </submittedName>
</protein>
<organism evidence="3 5">
    <name type="scientific">Vagococcus xieshaowenii</name>
    <dbReference type="NCBI Taxonomy" id="2562451"/>
    <lineage>
        <taxon>Bacteria</taxon>
        <taxon>Bacillati</taxon>
        <taxon>Bacillota</taxon>
        <taxon>Bacilli</taxon>
        <taxon>Lactobacillales</taxon>
        <taxon>Enterococcaceae</taxon>
        <taxon>Vagococcus</taxon>
    </lineage>
</organism>